<keyword evidence="1" id="KW-0341">Growth regulation</keyword>
<dbReference type="SMART" id="SM00252">
    <property type="entry name" value="SH2"/>
    <property type="match status" value="1"/>
</dbReference>
<dbReference type="GO" id="GO:0009968">
    <property type="term" value="P:negative regulation of signal transduction"/>
    <property type="evidence" value="ECO:0007669"/>
    <property type="project" value="UniProtKB-KW"/>
</dbReference>
<dbReference type="Proteomes" id="UP000025227">
    <property type="component" value="Unplaced"/>
</dbReference>
<keyword evidence="8" id="KW-1185">Reference proteome</keyword>
<dbReference type="PROSITE" id="PS50001">
    <property type="entry name" value="SH2"/>
    <property type="match status" value="1"/>
</dbReference>
<dbReference type="SUPFAM" id="SSF55550">
    <property type="entry name" value="SH2 domain"/>
    <property type="match status" value="1"/>
</dbReference>
<keyword evidence="4 5" id="KW-0727">SH2 domain</keyword>
<organism evidence="8 9">
    <name type="scientific">Haemonchus contortus</name>
    <name type="common">Barber pole worm</name>
    <dbReference type="NCBI Taxonomy" id="6289"/>
    <lineage>
        <taxon>Eukaryota</taxon>
        <taxon>Metazoa</taxon>
        <taxon>Ecdysozoa</taxon>
        <taxon>Nematoda</taxon>
        <taxon>Chromadorea</taxon>
        <taxon>Rhabditida</taxon>
        <taxon>Rhabditina</taxon>
        <taxon>Rhabditomorpha</taxon>
        <taxon>Strongyloidea</taxon>
        <taxon>Trichostrongylidae</taxon>
        <taxon>Haemonchus</taxon>
    </lineage>
</organism>
<feature type="domain" description="SH2" evidence="6">
    <location>
        <begin position="35"/>
        <end position="143"/>
    </location>
</feature>
<evidence type="ECO:0000256" key="1">
    <source>
        <dbReference type="ARBA" id="ARBA00022604"/>
    </source>
</evidence>
<dbReference type="Pfam" id="PF07525">
    <property type="entry name" value="SOCS_box"/>
    <property type="match status" value="1"/>
</dbReference>
<dbReference type="InterPro" id="IPR036036">
    <property type="entry name" value="SOCS_box-like_dom_sf"/>
</dbReference>
<dbReference type="SMART" id="SM00253">
    <property type="entry name" value="SOCS"/>
    <property type="match status" value="1"/>
</dbReference>
<evidence type="ECO:0000256" key="5">
    <source>
        <dbReference type="PROSITE-ProRule" id="PRU00191"/>
    </source>
</evidence>
<dbReference type="GO" id="GO:0035556">
    <property type="term" value="P:intracellular signal transduction"/>
    <property type="evidence" value="ECO:0007669"/>
    <property type="project" value="InterPro"/>
</dbReference>
<dbReference type="SUPFAM" id="SSF158235">
    <property type="entry name" value="SOCS box-like"/>
    <property type="match status" value="1"/>
</dbReference>
<evidence type="ECO:0000259" key="6">
    <source>
        <dbReference type="PROSITE" id="PS50001"/>
    </source>
</evidence>
<dbReference type="AlphaFoldDB" id="A0A7I4XS06"/>
<proteinExistence type="predicted"/>
<dbReference type="GO" id="GO:0005942">
    <property type="term" value="C:phosphatidylinositol 3-kinase complex"/>
    <property type="evidence" value="ECO:0007669"/>
    <property type="project" value="TreeGrafter"/>
</dbReference>
<keyword evidence="3" id="KW-0833">Ubl conjugation pathway</keyword>
<protein>
    <submittedName>
        <fullName evidence="9">tRNA modification GTPase TrmE</fullName>
    </submittedName>
</protein>
<reference evidence="9" key="1">
    <citation type="submission" date="2020-12" db="UniProtKB">
        <authorList>
            <consortium name="WormBaseParasite"/>
        </authorList>
    </citation>
    <scope>IDENTIFICATION</scope>
    <source>
        <strain evidence="9">MHco3</strain>
    </source>
</reference>
<dbReference type="PANTHER" id="PTHR10155">
    <property type="entry name" value="PHOSPHATIDYLINOSITOL 3-KINASE REGULATORY SUBUNIT"/>
    <property type="match status" value="1"/>
</dbReference>
<evidence type="ECO:0000313" key="8">
    <source>
        <dbReference type="Proteomes" id="UP000025227"/>
    </source>
</evidence>
<dbReference type="InterPro" id="IPR001496">
    <property type="entry name" value="SOCS_box"/>
</dbReference>
<evidence type="ECO:0000256" key="3">
    <source>
        <dbReference type="ARBA" id="ARBA00022786"/>
    </source>
</evidence>
<dbReference type="InterPro" id="IPR036860">
    <property type="entry name" value="SH2_dom_sf"/>
</dbReference>
<feature type="domain" description="SOCS box" evidence="7">
    <location>
        <begin position="138"/>
        <end position="188"/>
    </location>
</feature>
<keyword evidence="2" id="KW-0734">Signal transduction inhibitor</keyword>
<evidence type="ECO:0000259" key="7">
    <source>
        <dbReference type="PROSITE" id="PS50225"/>
    </source>
</evidence>
<dbReference type="WBParaSite" id="HCON_00003440-00002">
    <property type="protein sequence ID" value="HCON_00003440-00002"/>
    <property type="gene ID" value="HCON_00003440"/>
</dbReference>
<dbReference type="PANTHER" id="PTHR10155:SF32">
    <property type="entry name" value="LP02169P"/>
    <property type="match status" value="1"/>
</dbReference>
<evidence type="ECO:0000256" key="2">
    <source>
        <dbReference type="ARBA" id="ARBA00022700"/>
    </source>
</evidence>
<dbReference type="GO" id="GO:0046854">
    <property type="term" value="P:phosphatidylinositol phosphate biosynthetic process"/>
    <property type="evidence" value="ECO:0007669"/>
    <property type="project" value="TreeGrafter"/>
</dbReference>
<dbReference type="OrthoDB" id="188276at2759"/>
<dbReference type="Pfam" id="PF00017">
    <property type="entry name" value="SH2"/>
    <property type="match status" value="1"/>
</dbReference>
<dbReference type="InterPro" id="IPR000980">
    <property type="entry name" value="SH2"/>
</dbReference>
<accession>A0A7I4XS06</accession>
<evidence type="ECO:0000313" key="9">
    <source>
        <dbReference type="WBParaSite" id="HCON_00003440-00002"/>
    </source>
</evidence>
<evidence type="ECO:0000256" key="4">
    <source>
        <dbReference type="ARBA" id="ARBA00022999"/>
    </source>
</evidence>
<sequence>MHGQPSTSTFHSSPSSSSRFSSWVKRLAELKTCPWYWGDLSWKNAEKLLLLCEDGSFLVRDSHSDNHLFTVSYKYSGKVYHSRVEISGQHIHLGAPFSMERPESIADLLKHAIQVSYGRERDILMYRRGDEADSSEIRLQYPLSRLSLLPRLQYLCRLKIRLAVRDDQLSSLPLPPNLLAYVADPKFLVPNIRECLRVLELRRKHSVVMDCIGNGIYNKY</sequence>
<dbReference type="PROSITE" id="PS50225">
    <property type="entry name" value="SOCS"/>
    <property type="match status" value="1"/>
</dbReference>
<dbReference type="GO" id="GO:0046935">
    <property type="term" value="F:1-phosphatidylinositol-3-kinase regulator activity"/>
    <property type="evidence" value="ECO:0007669"/>
    <property type="project" value="TreeGrafter"/>
</dbReference>
<name>A0A7I4XS06_HAECO</name>
<dbReference type="Gene3D" id="3.30.505.10">
    <property type="entry name" value="SH2 domain"/>
    <property type="match status" value="1"/>
</dbReference>